<feature type="repeat" description="CSPG" evidence="9">
    <location>
        <begin position="1603"/>
        <end position="1700"/>
    </location>
</feature>
<dbReference type="InterPro" id="IPR045658">
    <property type="entry name" value="FRAS1-rel_N"/>
</dbReference>
<keyword evidence="3" id="KW-0732">Signal</keyword>
<reference evidence="13" key="3">
    <citation type="submission" date="2023-05" db="EMBL/GenBank/DDBJ databases">
        <authorList>
            <person name="Smith C.H."/>
        </authorList>
    </citation>
    <scope>NUCLEOTIDE SEQUENCE</scope>
    <source>
        <strain evidence="13">CHS0354</strain>
        <tissue evidence="13">Mantle</tissue>
    </source>
</reference>
<dbReference type="PROSITE" id="PS51854">
    <property type="entry name" value="CSPG"/>
    <property type="match status" value="12"/>
</dbReference>
<evidence type="ECO:0000259" key="11">
    <source>
        <dbReference type="PROSITE" id="PS50006"/>
    </source>
</evidence>
<dbReference type="Gene3D" id="2.60.40.2030">
    <property type="match status" value="5"/>
</dbReference>
<dbReference type="Proteomes" id="UP001195483">
    <property type="component" value="Unassembled WGS sequence"/>
</dbReference>
<feature type="repeat" description="CSPG" evidence="9">
    <location>
        <begin position="772"/>
        <end position="865"/>
    </location>
</feature>
<dbReference type="Pfam" id="PF03160">
    <property type="entry name" value="Calx-beta"/>
    <property type="match status" value="4"/>
</dbReference>
<evidence type="ECO:0000256" key="6">
    <source>
        <dbReference type="ARBA" id="ARBA00022889"/>
    </source>
</evidence>
<evidence type="ECO:0000256" key="1">
    <source>
        <dbReference type="ARBA" id="ARBA00005529"/>
    </source>
</evidence>
<dbReference type="GO" id="GO:0009653">
    <property type="term" value="P:anatomical structure morphogenesis"/>
    <property type="evidence" value="ECO:0007669"/>
    <property type="project" value="TreeGrafter"/>
</dbReference>
<accession>A0AAE0TAD9</accession>
<evidence type="ECO:0000256" key="7">
    <source>
        <dbReference type="ARBA" id="ARBA00023180"/>
    </source>
</evidence>
<keyword evidence="10" id="KW-1133">Transmembrane helix</keyword>
<feature type="transmembrane region" description="Helical" evidence="10">
    <location>
        <begin position="12"/>
        <end position="36"/>
    </location>
</feature>
<dbReference type="InterPro" id="IPR000253">
    <property type="entry name" value="FHA_dom"/>
</dbReference>
<feature type="repeat" description="CSPG" evidence="9">
    <location>
        <begin position="1253"/>
        <end position="1348"/>
    </location>
</feature>
<protein>
    <submittedName>
        <fullName evidence="13">Uncharacterized protein</fullName>
    </submittedName>
</protein>
<dbReference type="InterPro" id="IPR051561">
    <property type="entry name" value="FRAS1_ECM"/>
</dbReference>
<keyword evidence="5 8" id="KW-0106">Calcium</keyword>
<feature type="repeat" description="CSPG" evidence="9">
    <location>
        <begin position="893"/>
        <end position="985"/>
    </location>
</feature>
<dbReference type="GO" id="GO:0016020">
    <property type="term" value="C:membrane"/>
    <property type="evidence" value="ECO:0007669"/>
    <property type="project" value="InterPro"/>
</dbReference>
<comment type="similarity">
    <text evidence="1">Belongs to the FRAS1 family.</text>
</comment>
<keyword evidence="4" id="KW-0677">Repeat</keyword>
<dbReference type="InterPro" id="IPR038081">
    <property type="entry name" value="CalX-like_sf"/>
</dbReference>
<evidence type="ECO:0000313" key="13">
    <source>
        <dbReference type="EMBL" id="KAK3606348.1"/>
    </source>
</evidence>
<evidence type="ECO:0000256" key="9">
    <source>
        <dbReference type="PROSITE-ProRule" id="PRU01201"/>
    </source>
</evidence>
<evidence type="ECO:0000256" key="10">
    <source>
        <dbReference type="SAM" id="Phobius"/>
    </source>
</evidence>
<feature type="transmembrane region" description="Helical" evidence="10">
    <location>
        <begin position="3035"/>
        <end position="3057"/>
    </location>
</feature>
<dbReference type="Pfam" id="PF16184">
    <property type="entry name" value="Cadherin_3"/>
    <property type="match status" value="11"/>
</dbReference>
<feature type="repeat" description="CSPG" evidence="9">
    <location>
        <begin position="1014"/>
        <end position="1116"/>
    </location>
</feature>
<keyword evidence="10" id="KW-0812">Transmembrane</keyword>
<comment type="caution">
    <text evidence="13">The sequence shown here is derived from an EMBL/GenBank/DDBJ whole genome shotgun (WGS) entry which is preliminary data.</text>
</comment>
<dbReference type="SUPFAM" id="SSF141072">
    <property type="entry name" value="CalX-like"/>
    <property type="match status" value="5"/>
</dbReference>
<feature type="repeat" description="CSPG" evidence="9">
    <location>
        <begin position="1369"/>
        <end position="1461"/>
    </location>
</feature>
<feature type="repeat" description="CSPG" evidence="9">
    <location>
        <begin position="401"/>
        <end position="488"/>
    </location>
</feature>
<dbReference type="GO" id="GO:0005509">
    <property type="term" value="F:calcium ion binding"/>
    <property type="evidence" value="ECO:0007669"/>
    <property type="project" value="UniProtKB-UniRule"/>
</dbReference>
<dbReference type="InterPro" id="IPR003644">
    <property type="entry name" value="Calx_beta"/>
</dbReference>
<dbReference type="GO" id="GO:0007156">
    <property type="term" value="P:homophilic cell adhesion via plasma membrane adhesion molecules"/>
    <property type="evidence" value="ECO:0007669"/>
    <property type="project" value="InterPro"/>
</dbReference>
<proteinExistence type="inferred from homology"/>
<reference evidence="13" key="1">
    <citation type="journal article" date="2021" name="Genome Biol. Evol.">
        <title>A High-Quality Reference Genome for a Parasitic Bivalve with Doubly Uniparental Inheritance (Bivalvia: Unionida).</title>
        <authorList>
            <person name="Smith C.H."/>
        </authorList>
    </citation>
    <scope>NUCLEOTIDE SEQUENCE</scope>
    <source>
        <strain evidence="13">CHS0354</strain>
    </source>
</reference>
<dbReference type="InterPro" id="IPR039005">
    <property type="entry name" value="CSPG_rpt"/>
</dbReference>
<feature type="repeat" description="CSPG" evidence="9">
    <location>
        <begin position="1481"/>
        <end position="1570"/>
    </location>
</feature>
<gene>
    <name evidence="13" type="ORF">CHS0354_041984</name>
</gene>
<dbReference type="PANTHER" id="PTHR45739:SF8">
    <property type="entry name" value="FRAS1-RELATED EXTRACELLULAR MATRIX PROTEIN 1"/>
    <property type="match status" value="1"/>
</dbReference>
<evidence type="ECO:0000313" key="14">
    <source>
        <dbReference type="Proteomes" id="UP001195483"/>
    </source>
</evidence>
<evidence type="ECO:0000256" key="4">
    <source>
        <dbReference type="ARBA" id="ARBA00022737"/>
    </source>
</evidence>
<dbReference type="GO" id="GO:0007154">
    <property type="term" value="P:cell communication"/>
    <property type="evidence" value="ECO:0007669"/>
    <property type="project" value="InterPro"/>
</dbReference>
<keyword evidence="10" id="KW-0472">Membrane</keyword>
<dbReference type="Pfam" id="PF19309">
    <property type="entry name" value="Frem_N"/>
    <property type="match status" value="1"/>
</dbReference>
<evidence type="ECO:0000256" key="5">
    <source>
        <dbReference type="ARBA" id="ARBA00022837"/>
    </source>
</evidence>
<keyword evidence="7" id="KW-0325">Glycoprotein</keyword>
<evidence type="ECO:0000256" key="8">
    <source>
        <dbReference type="PROSITE-ProRule" id="PRU00043"/>
    </source>
</evidence>
<dbReference type="PROSITE" id="PS50268">
    <property type="entry name" value="CADHERIN_2"/>
    <property type="match status" value="1"/>
</dbReference>
<sequence>MAPKGCWIKPQCLGCLYLRSRFLHFIFFIVCFKIYYTCGQLHLREHDILIVNEPVRVPIGRTLFLDPLKNLRINVRPGDQCQVTVTKNDPLPLQTGRLDPLSFPCKFGPRQVQYIHFGGNKPSEHRIQLLIRYISPTDTVIIPFTMTFKLVFIQFEIIRKHMPIVVDRLLGFSTAIDRKVLEFTYDRRISNCHLTIFGQATGLPRYGYVLNETSSLSNVDCEQFLQLGIRYRHTVANKSPNMDYIPAVVELLDKSNGQTLKEEYFQIPVRITAGQENTPPSASLSALFVMESVGQFIMTAITPEILSAEDPETPADMLYFNITQPLSPGEGVIVSTDDQNLPITSFYQREINELKIAYKPPSTDSDVRRMFQVEFQIIDSEGLHSDPIPLMIVVVPMNTLAPIVTTNRGLQLMEGQSRPIMSPQVLEISDEDNLDDVKVYNIDGLRHGHLLLPRERKYFTARDLKAGNIRYQHDGSDTTGDNIIFQISDGLHEVKFLFPITIYPVDDQPPMLTINTVVDIRKNELVEVSQFVLSATDIDSDDSLIRFVLQPPFSKEGVFVKRQFQIPENQQEWKYENGIYEKYVNEFTQQDITDGKLFYRHIGSHHLEVITDKLHFILKDGGDPPNQSSLETFVVNIQPVDDQPPYLYANIPLQMEVDEFKLTSFRRKSIRYTDDDADDKQLRFTVTKHPFDTYSKSTLGAGQIVYCDSPQVGVAIFTQSEVNHHKICYQPPSTELGITTRIIQFKFSVEDVAGNALKDQLFTIVLKPVNNQPPVVTNSGLTVFENGEVVINSQMLNAQDPDSADSELHFIVTTSPEFGQILRNMVPIQKGDRFSKDDINASSVLYHNTGEEVEMKRDRFTLDVTDGVHFVPITVRIKINPVDDEPPSLVGIAEPGKLRITLEVKEGQEVILTSQHLEASDKDTEQHHLVFMVESQPNHGLLLKNGRQINRFSQRDLAQRIVSYSHTGGEIGPAVLEDRFSLMLTDNSNGLYIGGNRISHVIATVQILPQDNMPPEVLTGTQLDVLEGDKAILLPIHLDAMDRDTLDEDITCFVLAQPNFGYIENIAPAPGSEKSQAGMPISAFSIKNVRLGNINYVQSVHKGIEPKEDIFTVQCSDGINFSPRNQIQVKIYPDNDEEPEVHVREFIAMEGMPIRIDLPILNALDKDIPADELRFLILTAPKHGQIVKQSLTSGGSFPVESFTLEDIKGSSTIVYEHDDSETRTDKLELLVTDGNHNISKTIPIIIIPVDDETPRLTINNGLEIEHAGDRKFITNEILKAEDLDSSDFNITFIIRRMPSEGYLVKYGQKVINLTLGLNFTQGDIDNRRVEYVHTGLGGKRDLIKFDVTDGLNPLIDRYFYIMVEGVDMVYPEVISKGVELPEGGTVTLTTYIISGTDLNSPDESLLYTVTRAPSHGHLENVNSPGVPVVTFTQLDLAGNNIRYIHTSDDEIKMDTFDFEVTDGFNPVSRTFRITISDVDNKKPVLMFTILRLKEASNKLITPFELKAVDKDTVDENIIFTITQVPLHGNILYNYSKIVSLFTLHDLQENLISYQHDGTETTTDSFSFTVTDGTHSEFFIPGSSVPTHRPQEMQIEIIPVDNGVPQILINRGVTSLMPLGESNMGVQLTNKILRSDDPDSLVDKLLYTLTTVPKHGIIASMELYNRSVSSWTQDDIDRMKIMYLLKSGENATSDSFFFKVTDQGGNTLANQPFHLHWAWIYFEKSQLYVNETEEKLEVTLKRRGYLGETCFVTINVLNGTANVGKDVSRLYAQQVQFNPGQTEMTWNIRMKDDTVYEESETFRLELVDPVLAILDVPSIATVTILDAEDESTAYILDSQYKIDEHVGTLSIPIHRSGDLTDELLVICSTQEVSATGTIPNKVLSYSDYITRAEDHNSVIRFDRNEDKKFCNVMIIDDSIYEEEEVFYVTLSQPMGGRLGTHNTTTVHIKPDPNDEPIFYFGEETYVVDESDKYVEVRVWRTGTDLSRPASVTVRTRRTEPMSAEAGMDYTAVNRILDFAPGTMIQMARITILDDLGRPQLEGIEKFEATLKMPVGGTLGEPSVTTILINDTVSDLPKMEFKEPEYEVNENVGIVTTMIKRSGDIDQMSSVRCFTRQASAEVMMDFIERPDSSDSNVIFQPGEREKECVVHIVNDTFYEIEETFRLVLGTPESSTAGGATLGGQTTTLIRIKDREDKPVIKFESNRYTVNEPIIKGDTTTLRINVIREGDNSLESSVRVSTKDGSAKAGGDYNPFSKALKFDPGVTHRIAEIVINYDDQRENSEVFSVHLSQDTNMVAEVKDNNRALIYIEENNKLADVIFPAKPIVVSLRDYDDVANADKEPVQGYPLVCITPCNQKHPDYLVTNQLCEAQEINDTLTKFRWRVSAPSSHDGITSDLQDVESNTFFATTRDITLDSIYFGGGSQVQCMARAVNLEEQPGKELGSDIISISTTEGMCMPKVIGSIGADPFTAKLRYTGPDDRDYPNSVRLSITIPHHDGMLPAISTRLLSNFELTLSRDGIRTAQHRCSNLLDYDEVQTRVGFITNATKNGNILGEMEPYQFSPELRSETTLRFYRNLDLESCLWEFISYYNMSELVSDCGGKIETDGQVLNLKQSYVSLRIPLYVSYIFHSPVATGGWQHYDLSSHLKMTFVYDTSILWQDGVGNPTDETGFKGYLYPTGMRLQADGTLAVNFRTETRFRGQFVLSHPGSSVVSRVTSPYQPGLTFTLSLLRSEPSFENPEQAWEFISNMAVKDYSGLYQIHLIPCTTSLNQEYSIPIRCSPNEPVIFELPIRFQQVSDPVAAKFTLNTGFHLIRKRELWLAEDPMELENEEDSAFAPGDKIYGRIDVDPVQSLGDQFKLNIEKVFLCSGKDGYIPKYNPDNEEYGCVAQSPSLQYVFKILDKGAPHTCDLNFQNIPFEAQLAIDDPKAKTLTLQPGADGFSFNSQSLFQVDSGRQWFLHAIYTLRSKENSDRGIGKRSIDQIHHLIQRAVDEVEGIGKKGKGTNMVRIAFTLNSRQDGTYNTDEIGDKEDGKMPLVAILVGIGILLLLCSLVAVIFIHKRRKNSSPPPSPAGTITVLSGKGQSKVVHINHIAANADNSEI</sequence>
<feature type="repeat" description="CSPG" evidence="9">
    <location>
        <begin position="279"/>
        <end position="378"/>
    </location>
</feature>
<name>A0AAE0TAD9_9BIVA</name>
<feature type="repeat" description="CSPG" evidence="9">
    <location>
        <begin position="644"/>
        <end position="750"/>
    </location>
</feature>
<dbReference type="SMART" id="SM00237">
    <property type="entry name" value="Calx_beta"/>
    <property type="match status" value="5"/>
</dbReference>
<feature type="domain" description="FHA" evidence="11">
    <location>
        <begin position="943"/>
        <end position="998"/>
    </location>
</feature>
<evidence type="ECO:0000256" key="2">
    <source>
        <dbReference type="ARBA" id="ARBA00022723"/>
    </source>
</evidence>
<keyword evidence="2" id="KW-0479">Metal-binding</keyword>
<dbReference type="PROSITE" id="PS50006">
    <property type="entry name" value="FHA_DOMAIN"/>
    <property type="match status" value="1"/>
</dbReference>
<reference evidence="13" key="2">
    <citation type="journal article" date="2021" name="Genome Biol. Evol.">
        <title>Developing a high-quality reference genome for a parasitic bivalve with doubly uniparental inheritance (Bivalvia: Unionida).</title>
        <authorList>
            <person name="Smith C.H."/>
        </authorList>
    </citation>
    <scope>NUCLEOTIDE SEQUENCE</scope>
    <source>
        <strain evidence="13">CHS0354</strain>
        <tissue evidence="13">Mantle</tissue>
    </source>
</reference>
<keyword evidence="14" id="KW-1185">Reference proteome</keyword>
<dbReference type="EMBL" id="JAEAOA010002352">
    <property type="protein sequence ID" value="KAK3606348.1"/>
    <property type="molecule type" value="Genomic_DNA"/>
</dbReference>
<feature type="domain" description="Cadherin" evidence="12">
    <location>
        <begin position="1161"/>
        <end position="1256"/>
    </location>
</feature>
<dbReference type="InterPro" id="IPR002126">
    <property type="entry name" value="Cadherin-like_dom"/>
</dbReference>
<keyword evidence="6" id="KW-0130">Cell adhesion</keyword>
<feature type="repeat" description="CSPG" evidence="9">
    <location>
        <begin position="509"/>
        <end position="619"/>
    </location>
</feature>
<evidence type="ECO:0000256" key="3">
    <source>
        <dbReference type="ARBA" id="ARBA00022729"/>
    </source>
</evidence>
<feature type="repeat" description="CSPG" evidence="9">
    <location>
        <begin position="1137"/>
        <end position="1232"/>
    </location>
</feature>
<organism evidence="13 14">
    <name type="scientific">Potamilus streckersoni</name>
    <dbReference type="NCBI Taxonomy" id="2493646"/>
    <lineage>
        <taxon>Eukaryota</taxon>
        <taxon>Metazoa</taxon>
        <taxon>Spiralia</taxon>
        <taxon>Lophotrochozoa</taxon>
        <taxon>Mollusca</taxon>
        <taxon>Bivalvia</taxon>
        <taxon>Autobranchia</taxon>
        <taxon>Heteroconchia</taxon>
        <taxon>Palaeoheterodonta</taxon>
        <taxon>Unionida</taxon>
        <taxon>Unionoidea</taxon>
        <taxon>Unionidae</taxon>
        <taxon>Ambleminae</taxon>
        <taxon>Lampsilini</taxon>
        <taxon>Potamilus</taxon>
    </lineage>
</organism>
<dbReference type="PANTHER" id="PTHR45739">
    <property type="entry name" value="MATRIX PROTEIN, PUTATIVE-RELATED"/>
    <property type="match status" value="1"/>
</dbReference>
<evidence type="ECO:0000259" key="12">
    <source>
        <dbReference type="PROSITE" id="PS50268"/>
    </source>
</evidence>